<dbReference type="GO" id="GO:0006865">
    <property type="term" value="P:amino acid transport"/>
    <property type="evidence" value="ECO:0007669"/>
    <property type="project" value="UniProtKB-KW"/>
</dbReference>
<evidence type="ECO:0000313" key="10">
    <source>
        <dbReference type="EMBL" id="SMG11693.1"/>
    </source>
</evidence>
<dbReference type="InterPro" id="IPR001638">
    <property type="entry name" value="Solute-binding_3/MltF_N"/>
</dbReference>
<evidence type="ECO:0000256" key="4">
    <source>
        <dbReference type="ARBA" id="ARBA00022692"/>
    </source>
</evidence>
<accession>A0A1X7IAI8</accession>
<protein>
    <submittedName>
        <fullName evidence="10">Polar amino acid transport system substrate-binding protein</fullName>
    </submittedName>
</protein>
<evidence type="ECO:0000256" key="5">
    <source>
        <dbReference type="ARBA" id="ARBA00022970"/>
    </source>
</evidence>
<sequence>MFQDPDDMNHLIGYEVEIIEAIAGRMGLNARFVQNGWDNLIPGLERRLYDVSINGLEITPEHQDVVDFSVPYYITHLQIAVRRDNFDITDLEDCKGKIIGTLKQSYSQYVLETLGDVDIRTYADEINAYTDLANGRLDGTLFDAPIALYYGGPMREVKFVGGPIGKIEYGIAVPNDNPELLALVNQAVTDMRDGGELRAILERWGLWNPMVAGEFHDVGPSRTAPVMYDKWLESHSTSLSGVDKVKRYLSFMPKLGKAAVTTMQVSVISMVLAVLFGLMLALLRVFGPPPLSTLSMWYVEIVRGTPVLIQLFFIFYGLPNVGIKLSPFMAGVIGLGMNYAAYEAEIYRAGLMSVPVGQMEAALGLGMTRREALRHVVVPQAVRMVLPPVTNDFISLLKDSSLVSVITLVDLTKAYGQIATTYYDYFGTGIIVAAIYFLLGYPFIRLARWTERKMEASFVPDRVRKNRRTGLGMRLF</sequence>
<dbReference type="SUPFAM" id="SSF53850">
    <property type="entry name" value="Periplasmic binding protein-like II"/>
    <property type="match status" value="1"/>
</dbReference>
<dbReference type="PANTHER" id="PTHR30614:SF0">
    <property type="entry name" value="L-CYSTINE TRANSPORT SYSTEM PERMEASE PROTEIN TCYL"/>
    <property type="match status" value="1"/>
</dbReference>
<dbReference type="Gene3D" id="1.10.3720.10">
    <property type="entry name" value="MetI-like"/>
    <property type="match status" value="1"/>
</dbReference>
<proteinExistence type="inferred from homology"/>
<dbReference type="InterPro" id="IPR010065">
    <property type="entry name" value="AA_ABC_transptr_permease_3TM"/>
</dbReference>
<comment type="subcellular location">
    <subcellularLocation>
        <location evidence="1 8">Cell membrane</location>
        <topology evidence="1 8">Multi-pass membrane protein</topology>
    </subcellularLocation>
</comment>
<keyword evidence="2 8" id="KW-0813">Transport</keyword>
<dbReference type="Gene3D" id="3.40.190.10">
    <property type="entry name" value="Periplasmic binding protein-like II"/>
    <property type="match status" value="2"/>
</dbReference>
<reference evidence="11" key="1">
    <citation type="submission" date="2017-04" db="EMBL/GenBank/DDBJ databases">
        <authorList>
            <person name="Varghese N."/>
            <person name="Submissions S."/>
        </authorList>
    </citation>
    <scope>NUCLEOTIDE SEQUENCE [LARGE SCALE GENOMIC DNA]</scope>
    <source>
        <strain evidence="11">USBA 82</strain>
    </source>
</reference>
<dbReference type="InterPro" id="IPR043429">
    <property type="entry name" value="ArtM/GltK/GlnP/TcyL/YhdX-like"/>
</dbReference>
<dbReference type="SMART" id="SM00062">
    <property type="entry name" value="PBPb"/>
    <property type="match status" value="1"/>
</dbReference>
<dbReference type="AlphaFoldDB" id="A0A1X7IAI8"/>
<name>A0A1X7IAI8_9BACT</name>
<feature type="transmembrane region" description="Helical" evidence="8">
    <location>
        <begin position="258"/>
        <end position="283"/>
    </location>
</feature>
<evidence type="ECO:0000256" key="7">
    <source>
        <dbReference type="ARBA" id="ARBA00023136"/>
    </source>
</evidence>
<dbReference type="EMBL" id="FXBB01000001">
    <property type="protein sequence ID" value="SMG11693.1"/>
    <property type="molecule type" value="Genomic_DNA"/>
</dbReference>
<evidence type="ECO:0000256" key="8">
    <source>
        <dbReference type="RuleBase" id="RU363032"/>
    </source>
</evidence>
<feature type="domain" description="ABC transmembrane type-1" evidence="9">
    <location>
        <begin position="259"/>
        <end position="447"/>
    </location>
</feature>
<evidence type="ECO:0000259" key="9">
    <source>
        <dbReference type="PROSITE" id="PS50928"/>
    </source>
</evidence>
<dbReference type="GO" id="GO:0022857">
    <property type="term" value="F:transmembrane transporter activity"/>
    <property type="evidence" value="ECO:0007669"/>
    <property type="project" value="InterPro"/>
</dbReference>
<evidence type="ECO:0000256" key="6">
    <source>
        <dbReference type="ARBA" id="ARBA00022989"/>
    </source>
</evidence>
<dbReference type="CDD" id="cd13530">
    <property type="entry name" value="PBP2_peptides_like"/>
    <property type="match status" value="1"/>
</dbReference>
<keyword evidence="7 8" id="KW-0472">Membrane</keyword>
<dbReference type="PANTHER" id="PTHR30614">
    <property type="entry name" value="MEMBRANE COMPONENT OF AMINO ACID ABC TRANSPORTER"/>
    <property type="match status" value="1"/>
</dbReference>
<gene>
    <name evidence="10" type="ORF">SAMN06275492_101283</name>
</gene>
<dbReference type="Pfam" id="PF00528">
    <property type="entry name" value="BPD_transp_1"/>
    <property type="match status" value="1"/>
</dbReference>
<dbReference type="NCBIfam" id="TIGR01726">
    <property type="entry name" value="HEQRo_perm_3TM"/>
    <property type="match status" value="1"/>
</dbReference>
<dbReference type="CDD" id="cd06261">
    <property type="entry name" value="TM_PBP2"/>
    <property type="match status" value="1"/>
</dbReference>
<dbReference type="PROSITE" id="PS50928">
    <property type="entry name" value="ABC_TM1"/>
    <property type="match status" value="1"/>
</dbReference>
<keyword evidence="5" id="KW-0029">Amino-acid transport</keyword>
<comment type="similarity">
    <text evidence="8">Belongs to the binding-protein-dependent transport system permease family.</text>
</comment>
<evidence type="ECO:0000256" key="3">
    <source>
        <dbReference type="ARBA" id="ARBA00022475"/>
    </source>
</evidence>
<feature type="transmembrane region" description="Helical" evidence="8">
    <location>
        <begin position="425"/>
        <end position="444"/>
    </location>
</feature>
<evidence type="ECO:0000256" key="1">
    <source>
        <dbReference type="ARBA" id="ARBA00004651"/>
    </source>
</evidence>
<feature type="transmembrane region" description="Helical" evidence="8">
    <location>
        <begin position="325"/>
        <end position="342"/>
    </location>
</feature>
<dbReference type="InterPro" id="IPR000515">
    <property type="entry name" value="MetI-like"/>
</dbReference>
<organism evidence="10 11">
    <name type="scientific">Dethiosulfovibrio salsuginis</name>
    <dbReference type="NCBI Taxonomy" id="561720"/>
    <lineage>
        <taxon>Bacteria</taxon>
        <taxon>Thermotogati</taxon>
        <taxon>Synergistota</taxon>
        <taxon>Synergistia</taxon>
        <taxon>Synergistales</taxon>
        <taxon>Dethiosulfovibrionaceae</taxon>
        <taxon>Dethiosulfovibrio</taxon>
    </lineage>
</organism>
<feature type="transmembrane region" description="Helical" evidence="8">
    <location>
        <begin position="295"/>
        <end position="318"/>
    </location>
</feature>
<keyword evidence="3" id="KW-1003">Cell membrane</keyword>
<dbReference type="STRING" id="561720.SAMN06275492_101283"/>
<dbReference type="GO" id="GO:0043190">
    <property type="term" value="C:ATP-binding cassette (ABC) transporter complex"/>
    <property type="evidence" value="ECO:0007669"/>
    <property type="project" value="InterPro"/>
</dbReference>
<keyword evidence="4 8" id="KW-0812">Transmembrane</keyword>
<dbReference type="Pfam" id="PF00497">
    <property type="entry name" value="SBP_bac_3"/>
    <property type="match status" value="1"/>
</dbReference>
<evidence type="ECO:0000256" key="2">
    <source>
        <dbReference type="ARBA" id="ARBA00022448"/>
    </source>
</evidence>
<evidence type="ECO:0000313" key="11">
    <source>
        <dbReference type="Proteomes" id="UP000193355"/>
    </source>
</evidence>
<keyword evidence="6 8" id="KW-1133">Transmembrane helix</keyword>
<dbReference type="InterPro" id="IPR035906">
    <property type="entry name" value="MetI-like_sf"/>
</dbReference>
<keyword evidence="11" id="KW-1185">Reference proteome</keyword>
<dbReference type="Proteomes" id="UP000193355">
    <property type="component" value="Unassembled WGS sequence"/>
</dbReference>
<dbReference type="SUPFAM" id="SSF161098">
    <property type="entry name" value="MetI-like"/>
    <property type="match status" value="1"/>
</dbReference>